<keyword evidence="2" id="KW-0678">Repressor</keyword>
<comment type="subcellular location">
    <subcellularLocation>
        <location evidence="1">Nucleus</location>
    </subcellularLocation>
</comment>
<feature type="compositionally biased region" description="Basic residues" evidence="6">
    <location>
        <begin position="232"/>
        <end position="245"/>
    </location>
</feature>
<dbReference type="SMART" id="SM01401">
    <property type="entry name" value="Sds3"/>
    <property type="match status" value="1"/>
</dbReference>
<keyword evidence="5" id="KW-0539">Nucleus</keyword>
<evidence type="ECO:0000256" key="5">
    <source>
        <dbReference type="ARBA" id="ARBA00023242"/>
    </source>
</evidence>
<feature type="region of interest" description="Disordered" evidence="6">
    <location>
        <begin position="1"/>
        <end position="299"/>
    </location>
</feature>
<feature type="compositionally biased region" description="Polar residues" evidence="6">
    <location>
        <begin position="569"/>
        <end position="585"/>
    </location>
</feature>
<dbReference type="Proteomes" id="UP001610335">
    <property type="component" value="Unassembled WGS sequence"/>
</dbReference>
<dbReference type="Pfam" id="PF08598">
    <property type="entry name" value="Sds3"/>
    <property type="match status" value="1"/>
</dbReference>
<proteinExistence type="predicted"/>
<gene>
    <name evidence="7" type="ORF">BDW59DRAFT_162390</name>
</gene>
<evidence type="ECO:0000256" key="1">
    <source>
        <dbReference type="ARBA" id="ARBA00004123"/>
    </source>
</evidence>
<comment type="caution">
    <text evidence="7">The sequence shown here is derived from an EMBL/GenBank/DDBJ whole genome shotgun (WGS) entry which is preliminary data.</text>
</comment>
<keyword evidence="8" id="KW-1185">Reference proteome</keyword>
<feature type="compositionally biased region" description="Low complexity" evidence="6">
    <location>
        <begin position="593"/>
        <end position="602"/>
    </location>
</feature>
<reference evidence="7 8" key="1">
    <citation type="submission" date="2024-07" db="EMBL/GenBank/DDBJ databases">
        <title>Section-level genome sequencing and comparative genomics of Aspergillus sections Usti and Cavernicolus.</title>
        <authorList>
            <consortium name="Lawrence Berkeley National Laboratory"/>
            <person name="Nybo J.L."/>
            <person name="Vesth T.C."/>
            <person name="Theobald S."/>
            <person name="Frisvad J.C."/>
            <person name="Larsen T.O."/>
            <person name="Kjaerboelling I."/>
            <person name="Rothschild-Mancinelli K."/>
            <person name="Lyhne E.K."/>
            <person name="Kogle M.E."/>
            <person name="Barry K."/>
            <person name="Clum A."/>
            <person name="Na H."/>
            <person name="Ledsgaard L."/>
            <person name="Lin J."/>
            <person name="Lipzen A."/>
            <person name="Kuo A."/>
            <person name="Riley R."/>
            <person name="Mondo S."/>
            <person name="LaButti K."/>
            <person name="Haridas S."/>
            <person name="Pangalinan J."/>
            <person name="Salamov A.A."/>
            <person name="Simmons B.A."/>
            <person name="Magnuson J.K."/>
            <person name="Chen J."/>
            <person name="Drula E."/>
            <person name="Henrissat B."/>
            <person name="Wiebenga A."/>
            <person name="Lubbers R.J."/>
            <person name="Gomes A.C."/>
            <person name="Makela M.R."/>
            <person name="Stajich J."/>
            <person name="Grigoriev I.V."/>
            <person name="Mortensen U.H."/>
            <person name="De vries R.P."/>
            <person name="Baker S.E."/>
            <person name="Andersen M.R."/>
        </authorList>
    </citation>
    <scope>NUCLEOTIDE SEQUENCE [LARGE SCALE GENOMIC DNA]</scope>
    <source>
        <strain evidence="7 8">CBS 600.67</strain>
    </source>
</reference>
<name>A0ABR4IC06_9EURO</name>
<dbReference type="EMBL" id="JBFXLS010000043">
    <property type="protein sequence ID" value="KAL2824502.1"/>
    <property type="molecule type" value="Genomic_DNA"/>
</dbReference>
<evidence type="ECO:0000313" key="7">
    <source>
        <dbReference type="EMBL" id="KAL2824502.1"/>
    </source>
</evidence>
<dbReference type="PANTHER" id="PTHR21964">
    <property type="entry name" value="BREAST CANCER METASTASIS-SUPPRESSOR 1"/>
    <property type="match status" value="1"/>
</dbReference>
<feature type="compositionally biased region" description="Acidic residues" evidence="6">
    <location>
        <begin position="262"/>
        <end position="284"/>
    </location>
</feature>
<dbReference type="Gene3D" id="1.20.5.1500">
    <property type="match status" value="1"/>
</dbReference>
<feature type="compositionally biased region" description="Basic and acidic residues" evidence="6">
    <location>
        <begin position="59"/>
        <end position="68"/>
    </location>
</feature>
<evidence type="ECO:0000256" key="2">
    <source>
        <dbReference type="ARBA" id="ARBA00022491"/>
    </source>
</evidence>
<accession>A0ABR4IC06</accession>
<keyword evidence="3" id="KW-0805">Transcription regulation</keyword>
<feature type="compositionally biased region" description="Acidic residues" evidence="6">
    <location>
        <begin position="113"/>
        <end position="122"/>
    </location>
</feature>
<organism evidence="7 8">
    <name type="scientific">Aspergillus cavernicola</name>
    <dbReference type="NCBI Taxonomy" id="176166"/>
    <lineage>
        <taxon>Eukaryota</taxon>
        <taxon>Fungi</taxon>
        <taxon>Dikarya</taxon>
        <taxon>Ascomycota</taxon>
        <taxon>Pezizomycotina</taxon>
        <taxon>Eurotiomycetes</taxon>
        <taxon>Eurotiomycetidae</taxon>
        <taxon>Eurotiales</taxon>
        <taxon>Aspergillaceae</taxon>
        <taxon>Aspergillus</taxon>
        <taxon>Aspergillus subgen. Nidulantes</taxon>
    </lineage>
</organism>
<protein>
    <submittedName>
        <fullName evidence="7">Sds3-like-domain-containing protein</fullName>
    </submittedName>
</protein>
<feature type="compositionally biased region" description="Polar residues" evidence="6">
    <location>
        <begin position="82"/>
        <end position="94"/>
    </location>
</feature>
<feature type="compositionally biased region" description="Acidic residues" evidence="6">
    <location>
        <begin position="166"/>
        <end position="177"/>
    </location>
</feature>
<evidence type="ECO:0000313" key="8">
    <source>
        <dbReference type="Proteomes" id="UP001610335"/>
    </source>
</evidence>
<feature type="region of interest" description="Disordered" evidence="6">
    <location>
        <begin position="569"/>
        <end position="695"/>
    </location>
</feature>
<sequence length="695" mass="76803">MEVAESREPTTVGASTGPDDSVLNGDQNLLLQDSILDDERSSSLSEIDDILDNMPSDYESPKPEKVAPENDSEAETERIDDSPNNYRLRTNIVVSASGYGPSPSKLAHSTTYDDVEEDDDHPADESPSKSRSKNGRAVDTIEDAQELEVSTLSESAGKKRKRPESGDELIFELDEDDFPPHKRRGSVKSDLSDPPPDLVLTPEPIDEALKLNEEDTLVDDIPESDIPLAPTKSRRSKKGKRKGRKTRDIDEDVDSGAVETGAEVDDNPVDDDTAERLEDADDGEAASKVEEESAKRTSAMDSLAVLEREFATLRDKIYDERISKLNRELDMLRGPEPTHPELLRQLECVKEYRDTKVNYEHTLFQYRLKSLLNKSQAERAQAHSTYFQRVRDIREKHSSTISKQFYSIQHDRFKTDDVSPQHYIPFPTRRSQQIAHQIAYNQEVSVLAGVSKYVGFPAAPSLSSARTSELEDDLDKMGISIEARVPAPQSHHQPTISRGPVPSISSNVYPTSAEEAFLEQTPWANPQHPIHQHQHMSHRPQNRALDNPRVSAFTTPAGQLRMVDVSAPNGSASTIAENSSANNTPYGAEQENAAPAAGPYPDYDADRRSGFRSLSSSPLDLRKPHPAPYTALDHRPLQGASRNPGYSSPPSRLGLFQSSGPKRDTSPPLHPNPVNSLHHSTGMIGGSGPNQMAAR</sequence>
<evidence type="ECO:0000256" key="6">
    <source>
        <dbReference type="SAM" id="MobiDB-lite"/>
    </source>
</evidence>
<evidence type="ECO:0000256" key="3">
    <source>
        <dbReference type="ARBA" id="ARBA00023015"/>
    </source>
</evidence>
<feature type="compositionally biased region" description="Polar residues" evidence="6">
    <location>
        <begin position="640"/>
        <end position="660"/>
    </location>
</feature>
<dbReference type="InterPro" id="IPR013907">
    <property type="entry name" value="Sds3"/>
</dbReference>
<evidence type="ECO:0000256" key="4">
    <source>
        <dbReference type="ARBA" id="ARBA00023163"/>
    </source>
</evidence>
<feature type="compositionally biased region" description="Acidic residues" evidence="6">
    <location>
        <begin position="214"/>
        <end position="223"/>
    </location>
</feature>
<feature type="compositionally biased region" description="Basic and acidic residues" evidence="6">
    <location>
        <begin position="285"/>
        <end position="295"/>
    </location>
</feature>
<keyword evidence="4" id="KW-0804">Transcription</keyword>